<feature type="modified residue" description="4-aspartylphosphate" evidence="13">
    <location>
        <position position="514"/>
    </location>
</feature>
<gene>
    <name evidence="17" type="ORF">BXY66_2957</name>
</gene>
<evidence type="ECO:0000313" key="17">
    <source>
        <dbReference type="EMBL" id="TCL00316.1"/>
    </source>
</evidence>
<dbReference type="SMART" id="SM00388">
    <property type="entry name" value="HisKA"/>
    <property type="match status" value="1"/>
</dbReference>
<dbReference type="GO" id="GO:0016020">
    <property type="term" value="C:membrane"/>
    <property type="evidence" value="ECO:0007669"/>
    <property type="project" value="UniProtKB-SubCell"/>
</dbReference>
<keyword evidence="10 14" id="KW-1133">Transmembrane helix</keyword>
<evidence type="ECO:0000256" key="2">
    <source>
        <dbReference type="ARBA" id="ARBA00004370"/>
    </source>
</evidence>
<dbReference type="SMART" id="SM00387">
    <property type="entry name" value="HATPase_c"/>
    <property type="match status" value="1"/>
</dbReference>
<evidence type="ECO:0000256" key="13">
    <source>
        <dbReference type="PROSITE-ProRule" id="PRU00169"/>
    </source>
</evidence>
<dbReference type="Proteomes" id="UP000295673">
    <property type="component" value="Unassembled WGS sequence"/>
</dbReference>
<reference evidence="17 18" key="1">
    <citation type="submission" date="2019-03" db="EMBL/GenBank/DDBJ databases">
        <title>Genomic Encyclopedia of Archaeal and Bacterial Type Strains, Phase II (KMG-II): from individual species to whole genera.</title>
        <authorList>
            <person name="Goeker M."/>
        </authorList>
    </citation>
    <scope>NUCLEOTIDE SEQUENCE [LARGE SCALE GENOMIC DNA]</scope>
    <source>
        <strain evidence="17 18">DSM 26433</strain>
    </source>
</reference>
<keyword evidence="4 13" id="KW-0597">Phosphoprotein</keyword>
<comment type="caution">
    <text evidence="17">The sequence shown here is derived from an EMBL/GenBank/DDBJ whole genome shotgun (WGS) entry which is preliminary data.</text>
</comment>
<dbReference type="CDD" id="cd17546">
    <property type="entry name" value="REC_hyHK_CKI1_RcsC-like"/>
    <property type="match status" value="1"/>
</dbReference>
<evidence type="ECO:0000256" key="12">
    <source>
        <dbReference type="ARBA" id="ARBA00023136"/>
    </source>
</evidence>
<dbReference type="InterPro" id="IPR003594">
    <property type="entry name" value="HATPase_dom"/>
</dbReference>
<evidence type="ECO:0000259" key="16">
    <source>
        <dbReference type="PROSITE" id="PS50110"/>
    </source>
</evidence>
<name>A0A4R1NAA9_9RHOB</name>
<keyword evidence="12 14" id="KW-0472">Membrane</keyword>
<dbReference type="CDD" id="cd16922">
    <property type="entry name" value="HATPase_EvgS-ArcB-TorS-like"/>
    <property type="match status" value="1"/>
</dbReference>
<feature type="domain" description="Histidine kinase" evidence="15">
    <location>
        <begin position="220"/>
        <end position="443"/>
    </location>
</feature>
<dbReference type="Gene3D" id="1.10.287.130">
    <property type="match status" value="1"/>
</dbReference>
<evidence type="ECO:0000256" key="9">
    <source>
        <dbReference type="ARBA" id="ARBA00022840"/>
    </source>
</evidence>
<evidence type="ECO:0000313" key="18">
    <source>
        <dbReference type="Proteomes" id="UP000295673"/>
    </source>
</evidence>
<keyword evidence="7" id="KW-0547">Nucleotide-binding</keyword>
<dbReference type="InterPro" id="IPR011006">
    <property type="entry name" value="CheY-like_superfamily"/>
</dbReference>
<keyword evidence="8 17" id="KW-0418">Kinase</keyword>
<dbReference type="GO" id="GO:0000155">
    <property type="term" value="F:phosphorelay sensor kinase activity"/>
    <property type="evidence" value="ECO:0007669"/>
    <property type="project" value="InterPro"/>
</dbReference>
<dbReference type="InterPro" id="IPR003661">
    <property type="entry name" value="HisK_dim/P_dom"/>
</dbReference>
<accession>A0A4R1NAA9</accession>
<dbReference type="Gene3D" id="3.40.50.2300">
    <property type="match status" value="1"/>
</dbReference>
<dbReference type="InterPro" id="IPR036890">
    <property type="entry name" value="HATPase_C_sf"/>
</dbReference>
<sequence length="598" mass="64938">MGILLVASLGAFFISTHSQRATAMRNSNAHDLDKILVSVAEMSTAFEQIRVNPMSQRSEVDQARVGRAVRSGEQALERVHIALEAGQYSESSERVLRQPTLSPLNELEDLFFLANKVVTSSRSDPGTAKAAALAANISRQVLPVLLKVSESELLSVQQAGHRQVLFSLVAILLTLGGMAVAFFTVLLPTERYVVSSQEEIEAGRQEALAASQAKSLFLATMSHEIRTPLNGVLGLNQLLLEGETDPERRQMLSLAVSSGQSLHQIINDILDLSKIEAGKLELERADFDVRQLCQEVGDLFAAQAKQKGIVLKLEVGDTGEGCWVSGFAKPTRQVVLNLVNNAVKFTDSGSIVLRLEEISGNAEKPRMVRISVQDTGIGISEDALDRVFDQFEQADASTTTRFGGTGLGLAIVKRLAEAMGGDVDVESTVGCGSTFSVVLPVRDAAPRPVFSQKRSRDLSCLEGRKVLVVDDNRVNRLVATKMLERLGCVVLCAEDGIAAVKAEADWRPELVLMDVRMPGIDGLEATRRIHDNAVEANRVAAPIVGLSANAMEEHREEGLAAGMDGYLTKPLKREALEEELLRHLNFKNAEEKENIKCA</sequence>
<feature type="transmembrane region" description="Helical" evidence="14">
    <location>
        <begin position="164"/>
        <end position="187"/>
    </location>
</feature>
<dbReference type="GO" id="GO:0005524">
    <property type="term" value="F:ATP binding"/>
    <property type="evidence" value="ECO:0007669"/>
    <property type="project" value="UniProtKB-KW"/>
</dbReference>
<dbReference type="OrthoDB" id="9801651at2"/>
<dbReference type="Pfam" id="PF02518">
    <property type="entry name" value="HATPase_c"/>
    <property type="match status" value="1"/>
</dbReference>
<organism evidence="17 18">
    <name type="scientific">Shimia isoporae</name>
    <dbReference type="NCBI Taxonomy" id="647720"/>
    <lineage>
        <taxon>Bacteria</taxon>
        <taxon>Pseudomonadati</taxon>
        <taxon>Pseudomonadota</taxon>
        <taxon>Alphaproteobacteria</taxon>
        <taxon>Rhodobacterales</taxon>
        <taxon>Roseobacteraceae</taxon>
    </lineage>
</organism>
<dbReference type="Pfam" id="PF00072">
    <property type="entry name" value="Response_reg"/>
    <property type="match status" value="1"/>
</dbReference>
<keyword evidence="6 14" id="KW-0812">Transmembrane</keyword>
<evidence type="ECO:0000256" key="6">
    <source>
        <dbReference type="ARBA" id="ARBA00022692"/>
    </source>
</evidence>
<dbReference type="EC" id="2.7.13.3" evidence="3"/>
<keyword evidence="11" id="KW-0902">Two-component regulatory system</keyword>
<dbReference type="CDD" id="cd00082">
    <property type="entry name" value="HisKA"/>
    <property type="match status" value="1"/>
</dbReference>
<evidence type="ECO:0000256" key="1">
    <source>
        <dbReference type="ARBA" id="ARBA00000085"/>
    </source>
</evidence>
<dbReference type="PRINTS" id="PR00344">
    <property type="entry name" value="BCTRLSENSOR"/>
</dbReference>
<dbReference type="SUPFAM" id="SSF55874">
    <property type="entry name" value="ATPase domain of HSP90 chaperone/DNA topoisomerase II/histidine kinase"/>
    <property type="match status" value="1"/>
</dbReference>
<dbReference type="PANTHER" id="PTHR45339:SF1">
    <property type="entry name" value="HYBRID SIGNAL TRANSDUCTION HISTIDINE KINASE J"/>
    <property type="match status" value="1"/>
</dbReference>
<dbReference type="InterPro" id="IPR036097">
    <property type="entry name" value="HisK_dim/P_sf"/>
</dbReference>
<dbReference type="InterPro" id="IPR001789">
    <property type="entry name" value="Sig_transdc_resp-reg_receiver"/>
</dbReference>
<dbReference type="AlphaFoldDB" id="A0A4R1NAA9"/>
<dbReference type="Pfam" id="PF00512">
    <property type="entry name" value="HisKA"/>
    <property type="match status" value="1"/>
</dbReference>
<dbReference type="Gene3D" id="3.30.565.10">
    <property type="entry name" value="Histidine kinase-like ATPase, C-terminal domain"/>
    <property type="match status" value="1"/>
</dbReference>
<evidence type="ECO:0000256" key="8">
    <source>
        <dbReference type="ARBA" id="ARBA00022777"/>
    </source>
</evidence>
<dbReference type="FunFam" id="3.30.565.10:FF:000010">
    <property type="entry name" value="Sensor histidine kinase RcsC"/>
    <property type="match status" value="1"/>
</dbReference>
<evidence type="ECO:0000256" key="4">
    <source>
        <dbReference type="ARBA" id="ARBA00022553"/>
    </source>
</evidence>
<dbReference type="SMART" id="SM00448">
    <property type="entry name" value="REC"/>
    <property type="match status" value="1"/>
</dbReference>
<dbReference type="SUPFAM" id="SSF52172">
    <property type="entry name" value="CheY-like"/>
    <property type="match status" value="1"/>
</dbReference>
<dbReference type="EMBL" id="SMGR01000003">
    <property type="protein sequence ID" value="TCL00316.1"/>
    <property type="molecule type" value="Genomic_DNA"/>
</dbReference>
<keyword evidence="18" id="KW-1185">Reference proteome</keyword>
<evidence type="ECO:0000256" key="10">
    <source>
        <dbReference type="ARBA" id="ARBA00022989"/>
    </source>
</evidence>
<evidence type="ECO:0000256" key="14">
    <source>
        <dbReference type="SAM" id="Phobius"/>
    </source>
</evidence>
<dbReference type="InterPro" id="IPR004358">
    <property type="entry name" value="Sig_transdc_His_kin-like_C"/>
</dbReference>
<dbReference type="FunFam" id="1.10.287.130:FF:000004">
    <property type="entry name" value="Ethylene receptor 1"/>
    <property type="match status" value="1"/>
</dbReference>
<evidence type="ECO:0000259" key="15">
    <source>
        <dbReference type="PROSITE" id="PS50109"/>
    </source>
</evidence>
<evidence type="ECO:0000256" key="7">
    <source>
        <dbReference type="ARBA" id="ARBA00022741"/>
    </source>
</evidence>
<keyword evidence="5" id="KW-0808">Transferase</keyword>
<comment type="catalytic activity">
    <reaction evidence="1">
        <text>ATP + protein L-histidine = ADP + protein N-phospho-L-histidine.</text>
        <dbReference type="EC" id="2.7.13.3"/>
    </reaction>
</comment>
<keyword evidence="9" id="KW-0067">ATP-binding</keyword>
<dbReference type="PANTHER" id="PTHR45339">
    <property type="entry name" value="HYBRID SIGNAL TRANSDUCTION HISTIDINE KINASE J"/>
    <property type="match status" value="1"/>
</dbReference>
<comment type="subcellular location">
    <subcellularLocation>
        <location evidence="2">Membrane</location>
    </subcellularLocation>
</comment>
<evidence type="ECO:0000256" key="3">
    <source>
        <dbReference type="ARBA" id="ARBA00012438"/>
    </source>
</evidence>
<protein>
    <recommendedName>
        <fullName evidence="3">histidine kinase</fullName>
        <ecNumber evidence="3">2.7.13.3</ecNumber>
    </recommendedName>
</protein>
<evidence type="ECO:0000256" key="5">
    <source>
        <dbReference type="ARBA" id="ARBA00022679"/>
    </source>
</evidence>
<dbReference type="PROSITE" id="PS50110">
    <property type="entry name" value="RESPONSE_REGULATORY"/>
    <property type="match status" value="1"/>
</dbReference>
<dbReference type="SUPFAM" id="SSF47384">
    <property type="entry name" value="Homodimeric domain of signal transducing histidine kinase"/>
    <property type="match status" value="1"/>
</dbReference>
<dbReference type="RefSeq" id="WP_132861105.1">
    <property type="nucleotide sequence ID" value="NZ_SMGR01000003.1"/>
</dbReference>
<dbReference type="PROSITE" id="PS50109">
    <property type="entry name" value="HIS_KIN"/>
    <property type="match status" value="1"/>
</dbReference>
<evidence type="ECO:0000256" key="11">
    <source>
        <dbReference type="ARBA" id="ARBA00023012"/>
    </source>
</evidence>
<dbReference type="InterPro" id="IPR005467">
    <property type="entry name" value="His_kinase_dom"/>
</dbReference>
<feature type="domain" description="Response regulatory" evidence="16">
    <location>
        <begin position="465"/>
        <end position="584"/>
    </location>
</feature>
<proteinExistence type="predicted"/>